<comment type="caution">
    <text evidence="1">The sequence shown here is derived from an EMBL/GenBank/DDBJ whole genome shotgun (WGS) entry which is preliminary data.</text>
</comment>
<name>A0ACC1QIN0_9HYPO</name>
<reference evidence="1" key="1">
    <citation type="submission" date="2022-07" db="EMBL/GenBank/DDBJ databases">
        <title>Genome Sequence of Lecanicillium saksenae.</title>
        <authorList>
            <person name="Buettner E."/>
        </authorList>
    </citation>
    <scope>NUCLEOTIDE SEQUENCE</scope>
    <source>
        <strain evidence="1">VT-O1</strain>
    </source>
</reference>
<dbReference type="EMBL" id="JANAKD010001540">
    <property type="protein sequence ID" value="KAJ3478464.1"/>
    <property type="molecule type" value="Genomic_DNA"/>
</dbReference>
<sequence>MPFNRSDCIPALFIGSIIASHLQAIAKVRGQVIKFGQDSTLRGLFVNLYRYVEETMIILNMSFRDEGPYGGRSRVFDIIARLMWYDLWLDDPLYRNHIDGFFAYLRHMGGVHTVLITLNPPVFHFQSVLSMNLKRRLTLSGCDIQGGRYCQRDKPTESTALWARLRARAFAGELTETSLTASVHHLFDEVSSVEVDDWIRETSAHTDNAVDLAAIFRAAVLLYGILALPRRAVALWARSLAGNEGITRLDAYGSVRLAQQKALLKMMRELAPRLTCRCCITWPLTVLGVAVSDGWLDDARDFVVESFLFVSAERGEGGGGFKTLRKLREFWSSGKTGWDDCFQEPFIAFW</sequence>
<gene>
    <name evidence="1" type="ORF">NLG97_g8572</name>
</gene>
<keyword evidence="2" id="KW-1185">Reference proteome</keyword>
<protein>
    <submittedName>
        <fullName evidence="1">Uncharacterized protein</fullName>
    </submittedName>
</protein>
<dbReference type="Proteomes" id="UP001148737">
    <property type="component" value="Unassembled WGS sequence"/>
</dbReference>
<evidence type="ECO:0000313" key="2">
    <source>
        <dbReference type="Proteomes" id="UP001148737"/>
    </source>
</evidence>
<evidence type="ECO:0000313" key="1">
    <source>
        <dbReference type="EMBL" id="KAJ3478464.1"/>
    </source>
</evidence>
<organism evidence="1 2">
    <name type="scientific">Lecanicillium saksenae</name>
    <dbReference type="NCBI Taxonomy" id="468837"/>
    <lineage>
        <taxon>Eukaryota</taxon>
        <taxon>Fungi</taxon>
        <taxon>Dikarya</taxon>
        <taxon>Ascomycota</taxon>
        <taxon>Pezizomycotina</taxon>
        <taxon>Sordariomycetes</taxon>
        <taxon>Hypocreomycetidae</taxon>
        <taxon>Hypocreales</taxon>
        <taxon>Cordycipitaceae</taxon>
        <taxon>Lecanicillium</taxon>
    </lineage>
</organism>
<proteinExistence type="predicted"/>
<accession>A0ACC1QIN0</accession>